<reference evidence="3" key="4">
    <citation type="submission" date="2025-05" db="UniProtKB">
        <authorList>
            <consortium name="EnsemblFungi"/>
        </authorList>
    </citation>
    <scope>IDENTIFICATION</scope>
    <source>
        <strain evidence="3">isolate 1-1 / race 1 (BBBD)</strain>
    </source>
</reference>
<reference evidence="2" key="2">
    <citation type="submission" date="2016-05" db="EMBL/GenBank/DDBJ databases">
        <title>Comparative analysis highlights variable genome content of wheat rusts and divergence of the mating loci.</title>
        <authorList>
            <person name="Cuomo C.A."/>
            <person name="Bakkeren G."/>
            <person name="Szabo L."/>
            <person name="Khalil H."/>
            <person name="Joly D."/>
            <person name="Goldberg J."/>
            <person name="Young S."/>
            <person name="Zeng Q."/>
            <person name="Fellers J."/>
        </authorList>
    </citation>
    <scope>NUCLEOTIDE SEQUENCE [LARGE SCALE GENOMIC DNA]</scope>
    <source>
        <strain evidence="2">1-1 BBBD Race 1</strain>
    </source>
</reference>
<evidence type="ECO:0000313" key="3">
    <source>
        <dbReference type="EnsemblFungi" id="PTTG_28021-t43_1-p1"/>
    </source>
</evidence>
<evidence type="ECO:0000313" key="2">
    <source>
        <dbReference type="EMBL" id="OAV91290.1"/>
    </source>
</evidence>
<proteinExistence type="predicted"/>
<dbReference type="AlphaFoldDB" id="A0A180GF28"/>
<reference evidence="2" key="1">
    <citation type="submission" date="2009-11" db="EMBL/GenBank/DDBJ databases">
        <authorList>
            <consortium name="The Broad Institute Genome Sequencing Platform"/>
            <person name="Ward D."/>
            <person name="Feldgarden M."/>
            <person name="Earl A."/>
            <person name="Young S.K."/>
            <person name="Zeng Q."/>
            <person name="Koehrsen M."/>
            <person name="Alvarado L."/>
            <person name="Berlin A."/>
            <person name="Bochicchio J."/>
            <person name="Borenstein D."/>
            <person name="Chapman S.B."/>
            <person name="Chen Z."/>
            <person name="Engels R."/>
            <person name="Freedman E."/>
            <person name="Gellesch M."/>
            <person name="Goldberg J."/>
            <person name="Griggs A."/>
            <person name="Gujja S."/>
            <person name="Heilman E."/>
            <person name="Heiman D."/>
            <person name="Hepburn T."/>
            <person name="Howarth C."/>
            <person name="Jen D."/>
            <person name="Larson L."/>
            <person name="Lewis B."/>
            <person name="Mehta T."/>
            <person name="Park D."/>
            <person name="Pearson M."/>
            <person name="Roberts A."/>
            <person name="Saif S."/>
            <person name="Shea T."/>
            <person name="Shenoy N."/>
            <person name="Sisk P."/>
            <person name="Stolte C."/>
            <person name="Sykes S."/>
            <person name="Thomson T."/>
            <person name="Walk T."/>
            <person name="White J."/>
            <person name="Yandava C."/>
            <person name="Izard J."/>
            <person name="Baranova O.V."/>
            <person name="Blanton J.M."/>
            <person name="Tanner A.C."/>
            <person name="Dewhirst F.E."/>
            <person name="Haas B."/>
            <person name="Nusbaum C."/>
            <person name="Birren B."/>
        </authorList>
    </citation>
    <scope>NUCLEOTIDE SEQUENCE [LARGE SCALE GENOMIC DNA]</scope>
    <source>
        <strain evidence="2">1-1 BBBD Race 1</strain>
    </source>
</reference>
<evidence type="ECO:0000313" key="4">
    <source>
        <dbReference type="Proteomes" id="UP000005240"/>
    </source>
</evidence>
<accession>A0A180GF28</accession>
<dbReference type="EnsemblFungi" id="PTTG_28021-t43_1">
    <property type="protein sequence ID" value="PTTG_28021-t43_1-p1"/>
    <property type="gene ID" value="PTTG_28021"/>
</dbReference>
<organism evidence="2">
    <name type="scientific">Puccinia triticina (isolate 1-1 / race 1 (BBBD))</name>
    <name type="common">Brown leaf rust fungus</name>
    <dbReference type="NCBI Taxonomy" id="630390"/>
    <lineage>
        <taxon>Eukaryota</taxon>
        <taxon>Fungi</taxon>
        <taxon>Dikarya</taxon>
        <taxon>Basidiomycota</taxon>
        <taxon>Pucciniomycotina</taxon>
        <taxon>Pucciniomycetes</taxon>
        <taxon>Pucciniales</taxon>
        <taxon>Pucciniaceae</taxon>
        <taxon>Puccinia</taxon>
    </lineage>
</organism>
<feature type="compositionally biased region" description="Pro residues" evidence="1">
    <location>
        <begin position="1"/>
        <end position="16"/>
    </location>
</feature>
<evidence type="ECO:0000256" key="1">
    <source>
        <dbReference type="SAM" id="MobiDB-lite"/>
    </source>
</evidence>
<name>A0A180GF28_PUCT1</name>
<sequence>MPTGDPPPHPPPPGIPPTAMAGLISSRNDALDQVDASMDVSMNASSDPPAPRPIPSKPAAPPIDDSPPLQFLKNLAADPNRKNQNGTVGLDAASMAFLIQLVANEAEQKRQLQLIIEDLRDIRARLTTIEAGQLTRTGPLTRPPPAITKSYATTAAKTGTAPLKEADAESVVRKTNDVLEKLDANIQGEKVVIKAVRFLPSGDVSFYSKNRHHKEWLNKNKHVWSKQVHPDLEATPSTYSILAHGIPRNFNVEGATGKITIASHNQFIVDKIFKMRWLGGSRDPADPRQAGTVVIAFTDPDIADALVKQRGLFLNGSFHRVERFKKLPPQCFKCLQMGHFGKWCRADPKCGKCGGKHETRDCQQQTETAGKVCVVCRDNGKDTEVWGSHTPFDKACGVKRAWLISKNHIRHE</sequence>
<dbReference type="VEuPathDB" id="FungiDB:PTTG_28021"/>
<gene>
    <name evidence="2" type="ORF">PTTG_28021</name>
</gene>
<keyword evidence="4" id="KW-1185">Reference proteome</keyword>
<dbReference type="OrthoDB" id="2506424at2759"/>
<feature type="region of interest" description="Disordered" evidence="1">
    <location>
        <begin position="1"/>
        <end position="71"/>
    </location>
</feature>
<reference evidence="3 4" key="3">
    <citation type="journal article" date="2017" name="G3 (Bethesda)">
        <title>Comparative analysis highlights variable genome content of wheat rusts and divergence of the mating loci.</title>
        <authorList>
            <person name="Cuomo C.A."/>
            <person name="Bakkeren G."/>
            <person name="Khalil H.B."/>
            <person name="Panwar V."/>
            <person name="Joly D."/>
            <person name="Linning R."/>
            <person name="Sakthikumar S."/>
            <person name="Song X."/>
            <person name="Adiconis X."/>
            <person name="Fan L."/>
            <person name="Goldberg J.M."/>
            <person name="Levin J.Z."/>
            <person name="Young S."/>
            <person name="Zeng Q."/>
            <person name="Anikster Y."/>
            <person name="Bruce M."/>
            <person name="Wang M."/>
            <person name="Yin C."/>
            <person name="McCallum B."/>
            <person name="Szabo L.J."/>
            <person name="Hulbert S."/>
            <person name="Chen X."/>
            <person name="Fellers J.P."/>
        </authorList>
    </citation>
    <scope>NUCLEOTIDE SEQUENCE</scope>
    <source>
        <strain evidence="3">isolate 1-1 / race 1 (BBBD)</strain>
        <strain evidence="4">Isolate 1-1 / race 1 (BBBD)</strain>
    </source>
</reference>
<protein>
    <recommendedName>
        <fullName evidence="5">CCHC-type domain-containing protein</fullName>
    </recommendedName>
</protein>
<dbReference type="EMBL" id="ADAS02000083">
    <property type="protein sequence ID" value="OAV91290.1"/>
    <property type="molecule type" value="Genomic_DNA"/>
</dbReference>
<dbReference type="Proteomes" id="UP000005240">
    <property type="component" value="Unassembled WGS sequence"/>
</dbReference>
<feature type="compositionally biased region" description="Pro residues" evidence="1">
    <location>
        <begin position="48"/>
        <end position="65"/>
    </location>
</feature>
<evidence type="ECO:0008006" key="5">
    <source>
        <dbReference type="Google" id="ProtNLM"/>
    </source>
</evidence>